<dbReference type="Pfam" id="PF00076">
    <property type="entry name" value="RRM_1"/>
    <property type="match status" value="3"/>
</dbReference>
<evidence type="ECO:0000256" key="4">
    <source>
        <dbReference type="PROSITE-ProRule" id="PRU00176"/>
    </source>
</evidence>
<dbReference type="PANTHER" id="PTHR48036">
    <property type="entry name" value="SPLICING FACTOR (PAD-1), PUTATIVE (AFU_ORTHOLOGUE AFUA_1G15810)-RELATED"/>
    <property type="match status" value="1"/>
</dbReference>
<dbReference type="CDD" id="cd12283">
    <property type="entry name" value="RRM1_RBM39_like"/>
    <property type="match status" value="1"/>
</dbReference>
<feature type="domain" description="RRM" evidence="5">
    <location>
        <begin position="105"/>
        <end position="183"/>
    </location>
</feature>
<dbReference type="AlphaFoldDB" id="A0A9P6MHS3"/>
<feature type="domain" description="RRM" evidence="5">
    <location>
        <begin position="1"/>
        <end position="73"/>
    </location>
</feature>
<keyword evidence="7" id="KW-1185">Reference proteome</keyword>
<keyword evidence="3 4" id="KW-0694">RNA-binding</keyword>
<dbReference type="CDD" id="cd12285">
    <property type="entry name" value="RRM3_RBM39_like"/>
    <property type="match status" value="1"/>
</dbReference>
<dbReference type="Proteomes" id="UP000749646">
    <property type="component" value="Unassembled WGS sequence"/>
</dbReference>
<sequence length="361" mass="39308">MQLSARLRSSELEEFFSQAGKVRAARIIEDRNTGRSKGVGYVEFHEEESVAKAIALTGQKLLGIPVIAKHTESEKNRLALQSAAQAQDAAVAAVVQPASVDLSQHRLYVGSVNFDLTEDDLKQVLEPFGPIEFIKLHRDAETGKSKGFAFVQYKNAEDAKQAMERMNGYVLAGRSIKVGLVTERGSNPQNTNSYQNSNGQINNSISIDDSDTAGYAMTSHIRAELMQKLARGDASLGALPPPTTAPAPASSAPSFIQLPVVMPSRAVLLKNMFTDADKSEPEWARELEEDVKEEAEKCGPVVHIHVEQNSSGEIYLKFDSVQSAANAVQALGGRFFAGRQTVAAYLPEMLYNVRFPRAANL</sequence>
<evidence type="ECO:0000256" key="2">
    <source>
        <dbReference type="ARBA" id="ARBA00022737"/>
    </source>
</evidence>
<dbReference type="NCBIfam" id="TIGR01622">
    <property type="entry name" value="SF-CC1"/>
    <property type="match status" value="1"/>
</dbReference>
<dbReference type="PROSITE" id="PS50102">
    <property type="entry name" value="RRM"/>
    <property type="match status" value="3"/>
</dbReference>
<dbReference type="InterPro" id="IPR012677">
    <property type="entry name" value="Nucleotide-bd_a/b_plait_sf"/>
</dbReference>
<organism evidence="6 7">
    <name type="scientific">Modicella reniformis</name>
    <dbReference type="NCBI Taxonomy" id="1440133"/>
    <lineage>
        <taxon>Eukaryota</taxon>
        <taxon>Fungi</taxon>
        <taxon>Fungi incertae sedis</taxon>
        <taxon>Mucoromycota</taxon>
        <taxon>Mortierellomycotina</taxon>
        <taxon>Mortierellomycetes</taxon>
        <taxon>Mortierellales</taxon>
        <taxon>Mortierellaceae</taxon>
        <taxon>Modicella</taxon>
    </lineage>
</organism>
<dbReference type="SUPFAM" id="SSF54928">
    <property type="entry name" value="RNA-binding domain, RBD"/>
    <property type="match status" value="2"/>
</dbReference>
<dbReference type="InterPro" id="IPR029123">
    <property type="entry name" value="RBM39_linker"/>
</dbReference>
<evidence type="ECO:0000313" key="6">
    <source>
        <dbReference type="EMBL" id="KAG0001785.1"/>
    </source>
</evidence>
<dbReference type="SMART" id="SM00360">
    <property type="entry name" value="RRM"/>
    <property type="match status" value="3"/>
</dbReference>
<dbReference type="SMART" id="SM00361">
    <property type="entry name" value="RRM_1"/>
    <property type="match status" value="2"/>
</dbReference>
<dbReference type="Pfam" id="PF15519">
    <property type="entry name" value="RBM39linker"/>
    <property type="match status" value="1"/>
</dbReference>
<name>A0A9P6MHS3_9FUNG</name>
<evidence type="ECO:0000313" key="7">
    <source>
        <dbReference type="Proteomes" id="UP000749646"/>
    </source>
</evidence>
<dbReference type="GO" id="GO:0006397">
    <property type="term" value="P:mRNA processing"/>
    <property type="evidence" value="ECO:0007669"/>
    <property type="project" value="InterPro"/>
</dbReference>
<dbReference type="GO" id="GO:0003723">
    <property type="term" value="F:RNA binding"/>
    <property type="evidence" value="ECO:0007669"/>
    <property type="project" value="UniProtKB-UniRule"/>
</dbReference>
<dbReference type="EMBL" id="JAAAHW010000497">
    <property type="protein sequence ID" value="KAG0001785.1"/>
    <property type="molecule type" value="Genomic_DNA"/>
</dbReference>
<dbReference type="InterPro" id="IPR000504">
    <property type="entry name" value="RRM_dom"/>
</dbReference>
<keyword evidence="1" id="KW-0597">Phosphoprotein</keyword>
<keyword evidence="2" id="KW-0677">Repeat</keyword>
<dbReference type="OrthoDB" id="5411533at2759"/>
<gene>
    <name evidence="6" type="ORF">BGZ65_003187</name>
</gene>
<dbReference type="InterPro" id="IPR035979">
    <property type="entry name" value="RBD_domain_sf"/>
</dbReference>
<evidence type="ECO:0000259" key="5">
    <source>
        <dbReference type="PROSITE" id="PS50102"/>
    </source>
</evidence>
<reference evidence="6" key="1">
    <citation type="journal article" date="2020" name="Fungal Divers.">
        <title>Resolving the Mortierellaceae phylogeny through synthesis of multi-gene phylogenetics and phylogenomics.</title>
        <authorList>
            <person name="Vandepol N."/>
            <person name="Liber J."/>
            <person name="Desiro A."/>
            <person name="Na H."/>
            <person name="Kennedy M."/>
            <person name="Barry K."/>
            <person name="Grigoriev I.V."/>
            <person name="Miller A.N."/>
            <person name="O'Donnell K."/>
            <person name="Stajich J.E."/>
            <person name="Bonito G."/>
        </authorList>
    </citation>
    <scope>NUCLEOTIDE SEQUENCE</scope>
    <source>
        <strain evidence="6">MES-2147</strain>
    </source>
</reference>
<protein>
    <recommendedName>
        <fullName evidence="5">RRM domain-containing protein</fullName>
    </recommendedName>
</protein>
<evidence type="ECO:0000256" key="3">
    <source>
        <dbReference type="ARBA" id="ARBA00022884"/>
    </source>
</evidence>
<accession>A0A9P6MHS3</accession>
<dbReference type="GO" id="GO:0005634">
    <property type="term" value="C:nucleus"/>
    <property type="evidence" value="ECO:0007669"/>
    <property type="project" value="InterPro"/>
</dbReference>
<dbReference type="InterPro" id="IPR006509">
    <property type="entry name" value="RBM39_SF"/>
</dbReference>
<comment type="caution">
    <text evidence="6">The sequence shown here is derived from an EMBL/GenBank/DDBJ whole genome shotgun (WGS) entry which is preliminary data.</text>
</comment>
<dbReference type="InterPro" id="IPR003954">
    <property type="entry name" value="RRM_euk-type"/>
</dbReference>
<proteinExistence type="predicted"/>
<feature type="domain" description="RRM" evidence="5">
    <location>
        <begin position="265"/>
        <end position="348"/>
    </location>
</feature>
<dbReference type="CDD" id="cd12284">
    <property type="entry name" value="RRM2_RBM23_RBM39"/>
    <property type="match status" value="1"/>
</dbReference>
<evidence type="ECO:0000256" key="1">
    <source>
        <dbReference type="ARBA" id="ARBA00022553"/>
    </source>
</evidence>
<dbReference type="Gene3D" id="3.30.70.330">
    <property type="match status" value="3"/>
</dbReference>